<dbReference type="Gene3D" id="3.40.50.970">
    <property type="match status" value="2"/>
</dbReference>
<evidence type="ECO:0000256" key="1">
    <source>
        <dbReference type="ARBA" id="ARBA00022793"/>
    </source>
</evidence>
<dbReference type="PANTHER" id="PTHR42818">
    <property type="entry name" value="SULFOPYRUVATE DECARBOXYLASE SUBUNIT ALPHA"/>
    <property type="match status" value="1"/>
</dbReference>
<gene>
    <name evidence="6" type="ORF">US86_C0001G0133</name>
</gene>
<dbReference type="InterPro" id="IPR012001">
    <property type="entry name" value="Thiamin_PyroP_enz_TPP-bd_dom"/>
</dbReference>
<evidence type="ECO:0000259" key="4">
    <source>
        <dbReference type="Pfam" id="PF02775"/>
    </source>
</evidence>
<dbReference type="InterPro" id="IPR029061">
    <property type="entry name" value="THDP-binding"/>
</dbReference>
<keyword evidence="2" id="KW-0786">Thiamine pyrophosphate</keyword>
<dbReference type="GO" id="GO:0016831">
    <property type="term" value="F:carboxy-lyase activity"/>
    <property type="evidence" value="ECO:0007669"/>
    <property type="project" value="UniProtKB-KW"/>
</dbReference>
<dbReference type="InterPro" id="IPR011766">
    <property type="entry name" value="TPP_enzyme_TPP-bd"/>
</dbReference>
<dbReference type="GO" id="GO:0030976">
    <property type="term" value="F:thiamine pyrophosphate binding"/>
    <property type="evidence" value="ECO:0007669"/>
    <property type="project" value="InterPro"/>
</dbReference>
<evidence type="ECO:0000313" key="6">
    <source>
        <dbReference type="EMBL" id="KKQ67206.1"/>
    </source>
</evidence>
<proteinExistence type="predicted"/>
<dbReference type="Pfam" id="PF02776">
    <property type="entry name" value="TPP_enzyme_N"/>
    <property type="match status" value="1"/>
</dbReference>
<dbReference type="Pfam" id="PF02775">
    <property type="entry name" value="TPP_enzyme_C"/>
    <property type="match status" value="1"/>
</dbReference>
<dbReference type="EMBL" id="LBUP01000001">
    <property type="protein sequence ID" value="KKQ67206.1"/>
    <property type="molecule type" value="Genomic_DNA"/>
</dbReference>
<accession>A0A0G0MQM2</accession>
<evidence type="ECO:0000256" key="3">
    <source>
        <dbReference type="ARBA" id="ARBA00023239"/>
    </source>
</evidence>
<feature type="domain" description="Thiamine pyrophosphate enzyme TPP-binding" evidence="4">
    <location>
        <begin position="218"/>
        <end position="332"/>
    </location>
</feature>
<comment type="caution">
    <text evidence="6">The sequence shown here is derived from an EMBL/GenBank/DDBJ whole genome shotgun (WGS) entry which is preliminary data.</text>
</comment>
<evidence type="ECO:0000259" key="5">
    <source>
        <dbReference type="Pfam" id="PF02776"/>
    </source>
</evidence>
<sequence length="373" mass="42350">MIDSNDFTTHLIRNNLGPVVQVPCSYLKDFLNYLSDTKRVELINPANEALAMGIASGYYLSTGKVPIVAIQNSGLMNTFNALTSLNQMYNIPVFYLVTWRGEGGKGFDAPEHDITGEKLEIFLQTFNLPYEVIDERRYKDQIKNLSKLARKTRRPVVLIVKRDTFQKHTVPLKTNNYKMSRFEALKFIKETLKDSIYISSTGYPTRDSFTIKDTPDFYMVGSMGHALAVALGVSLNTKKRIVVLDGDGSSLMHLGGLASFDPDYNKNIVYFILDNESYESTGGQQTVSPKVDFVLLAKAFNFKNAYKVLSKKSLKRVLLNLYNVKESAFVHVKVRNDNNNSIGKRVSDKYTCTQIKTRFMNNFNHDKKNLSFK</sequence>
<reference evidence="6 7" key="1">
    <citation type="journal article" date="2015" name="Nature">
        <title>rRNA introns, odd ribosomes, and small enigmatic genomes across a large radiation of phyla.</title>
        <authorList>
            <person name="Brown C.T."/>
            <person name="Hug L.A."/>
            <person name="Thomas B.C."/>
            <person name="Sharon I."/>
            <person name="Castelle C.J."/>
            <person name="Singh A."/>
            <person name="Wilkins M.J."/>
            <person name="Williams K.H."/>
            <person name="Banfield J.F."/>
        </authorList>
    </citation>
    <scope>NUCLEOTIDE SEQUENCE [LARGE SCALE GENOMIC DNA]</scope>
</reference>
<dbReference type="CDD" id="cd07035">
    <property type="entry name" value="TPP_PYR_POX_like"/>
    <property type="match status" value="1"/>
</dbReference>
<evidence type="ECO:0000313" key="7">
    <source>
        <dbReference type="Proteomes" id="UP000034235"/>
    </source>
</evidence>
<feature type="domain" description="Thiamine pyrophosphate enzyme N-terminal TPP-binding" evidence="5">
    <location>
        <begin position="14"/>
        <end position="106"/>
    </location>
</feature>
<keyword evidence="6" id="KW-0670">Pyruvate</keyword>
<protein>
    <submittedName>
        <fullName evidence="6">Phosphonopyruvate decarboxylase</fullName>
    </submittedName>
</protein>
<name>A0A0G0MQM2_9BACT</name>
<keyword evidence="1" id="KW-0210">Decarboxylase</keyword>
<dbReference type="PANTHER" id="PTHR42818:SF1">
    <property type="entry name" value="SULFOPYRUVATE DECARBOXYLASE"/>
    <property type="match status" value="1"/>
</dbReference>
<dbReference type="InterPro" id="IPR051818">
    <property type="entry name" value="TPP_dependent_decarboxylase"/>
</dbReference>
<keyword evidence="3" id="KW-0456">Lyase</keyword>
<evidence type="ECO:0000256" key="2">
    <source>
        <dbReference type="ARBA" id="ARBA00023052"/>
    </source>
</evidence>
<organism evidence="6 7">
    <name type="scientific">Candidatus Daviesbacteria bacterium GW2011_GWA2_38_24</name>
    <dbReference type="NCBI Taxonomy" id="1618422"/>
    <lineage>
        <taxon>Bacteria</taxon>
        <taxon>Candidatus Daviesiibacteriota</taxon>
    </lineage>
</organism>
<dbReference type="AlphaFoldDB" id="A0A0G0MQM2"/>
<dbReference type="Proteomes" id="UP000034235">
    <property type="component" value="Unassembled WGS sequence"/>
</dbReference>
<dbReference type="SUPFAM" id="SSF52518">
    <property type="entry name" value="Thiamin diphosphate-binding fold (THDP-binding)"/>
    <property type="match status" value="2"/>
</dbReference>